<accession>A0A2I1GEK8</accession>
<organism evidence="1 2">
    <name type="scientific">Rhizophagus irregularis</name>
    <dbReference type="NCBI Taxonomy" id="588596"/>
    <lineage>
        <taxon>Eukaryota</taxon>
        <taxon>Fungi</taxon>
        <taxon>Fungi incertae sedis</taxon>
        <taxon>Mucoromycota</taxon>
        <taxon>Glomeromycotina</taxon>
        <taxon>Glomeromycetes</taxon>
        <taxon>Glomerales</taxon>
        <taxon>Glomeraceae</taxon>
        <taxon>Rhizophagus</taxon>
    </lineage>
</organism>
<comment type="caution">
    <text evidence="1">The sequence shown here is derived from an EMBL/GenBank/DDBJ whole genome shotgun (WGS) entry which is preliminary data.</text>
</comment>
<evidence type="ECO:0008006" key="3">
    <source>
        <dbReference type="Google" id="ProtNLM"/>
    </source>
</evidence>
<dbReference type="AlphaFoldDB" id="A0A2I1GEK8"/>
<dbReference type="EMBL" id="LLXI01000362">
    <property type="protein sequence ID" value="PKY45054.1"/>
    <property type="molecule type" value="Genomic_DNA"/>
</dbReference>
<proteinExistence type="predicted"/>
<dbReference type="VEuPathDB" id="FungiDB:RhiirFUN_008019"/>
<reference evidence="1 2" key="1">
    <citation type="submission" date="2015-10" db="EMBL/GenBank/DDBJ databases">
        <title>Genome analyses suggest a sexual origin of heterokaryosis in a supposedly ancient asexual fungus.</title>
        <authorList>
            <person name="Ropars J."/>
            <person name="Sedzielewska K."/>
            <person name="Noel J."/>
            <person name="Charron P."/>
            <person name="Farinelli L."/>
            <person name="Marton T."/>
            <person name="Kruger M."/>
            <person name="Pelin A."/>
            <person name="Brachmann A."/>
            <person name="Corradi N."/>
        </authorList>
    </citation>
    <scope>NUCLEOTIDE SEQUENCE [LARGE SCALE GENOMIC DNA]</scope>
    <source>
        <strain evidence="1 2">A4</strain>
    </source>
</reference>
<gene>
    <name evidence="1" type="ORF">RhiirA4_542307</name>
</gene>
<dbReference type="VEuPathDB" id="FungiDB:FUN_025561"/>
<protein>
    <recommendedName>
        <fullName evidence="3">Restriction endonuclease domain-containing protein</fullName>
    </recommendedName>
</protein>
<dbReference type="VEuPathDB" id="FungiDB:RhiirA1_449246"/>
<sequence>MSTTECIKVIDANAEEVITNKADERKKKWWIDGNYKIIDKDRLPLILIEGVSYEEFKKKCEIANASKYWEFQDRIVVIFELPNRDHEYAHSAFSRQFEHQDPQSTVDSCRSETYHATPGRITRGSSKQPDDSFMPTLLPRPARNPCDLQGNPWPTIIVEVANSESLSRIIHKTTQFWLAPNCVEDVFVLKLWKWTLGRDQNGTPLRRFTVHAINSVVQQAYKLQNVHGNYQPVQIIEFGTIDRNNQPYNGMYRRRNQAIFRAMRLVIEFLQCIG</sequence>
<dbReference type="Proteomes" id="UP000234323">
    <property type="component" value="Unassembled WGS sequence"/>
</dbReference>
<name>A0A2I1GEK8_9GLOM</name>
<keyword evidence="2" id="KW-1185">Reference proteome</keyword>
<evidence type="ECO:0000313" key="1">
    <source>
        <dbReference type="EMBL" id="PKY45054.1"/>
    </source>
</evidence>
<evidence type="ECO:0000313" key="2">
    <source>
        <dbReference type="Proteomes" id="UP000234323"/>
    </source>
</evidence>